<proteinExistence type="inferred from homology"/>
<evidence type="ECO:0000256" key="11">
    <source>
        <dbReference type="RuleBase" id="RU361241"/>
    </source>
</evidence>
<dbReference type="GO" id="GO:0051701">
    <property type="term" value="P:biological process involved in interaction with host"/>
    <property type="evidence" value="ECO:0007669"/>
    <property type="project" value="TreeGrafter"/>
</dbReference>
<keyword evidence="9 11" id="KW-0012">Acyltransferase</keyword>
<keyword evidence="5 11" id="KW-0444">Lipid biosynthesis</keyword>
<feature type="domain" description="O-acyltransferase WSD1-like N-terminal" evidence="13">
    <location>
        <begin position="13"/>
        <end position="283"/>
    </location>
</feature>
<dbReference type="NCBIfam" id="TIGR02946">
    <property type="entry name" value="acyl_WS_DGAT"/>
    <property type="match status" value="1"/>
</dbReference>
<comment type="pathway">
    <text evidence="2">Lipid metabolism.</text>
</comment>
<dbReference type="EMBL" id="BMKQ01000001">
    <property type="protein sequence ID" value="GGF41356.1"/>
    <property type="molecule type" value="Genomic_DNA"/>
</dbReference>
<dbReference type="GO" id="GO:0019432">
    <property type="term" value="P:triglyceride biosynthetic process"/>
    <property type="evidence" value="ECO:0007669"/>
    <property type="project" value="TreeGrafter"/>
</dbReference>
<dbReference type="SUPFAM" id="SSF52777">
    <property type="entry name" value="CoA-dependent acyltransferases"/>
    <property type="match status" value="1"/>
</dbReference>
<dbReference type="GO" id="GO:0071731">
    <property type="term" value="P:response to nitric oxide"/>
    <property type="evidence" value="ECO:0007669"/>
    <property type="project" value="TreeGrafter"/>
</dbReference>
<dbReference type="Proteomes" id="UP000649179">
    <property type="component" value="Unassembled WGS sequence"/>
</dbReference>
<feature type="domain" description="O-acyltransferase WSD1 C-terminal" evidence="14">
    <location>
        <begin position="324"/>
        <end position="468"/>
    </location>
</feature>
<evidence type="ECO:0000259" key="13">
    <source>
        <dbReference type="Pfam" id="PF03007"/>
    </source>
</evidence>
<dbReference type="EC" id="2.3.1.20" evidence="4 11"/>
<dbReference type="RefSeq" id="WP_229660675.1">
    <property type="nucleotide sequence ID" value="NZ_BMKQ01000001.1"/>
</dbReference>
<comment type="caution">
    <text evidence="15">The sequence shown here is derived from an EMBL/GenBank/DDBJ whole genome shotgun (WGS) entry which is preliminary data.</text>
</comment>
<protein>
    <recommendedName>
        <fullName evidence="4 11">Diacylglycerol O-acyltransferase</fullName>
        <ecNumber evidence="4 11">2.3.1.20</ecNumber>
    </recommendedName>
</protein>
<dbReference type="Pfam" id="PF03007">
    <property type="entry name" value="WS_DGAT_cat"/>
    <property type="match status" value="1"/>
</dbReference>
<dbReference type="AlphaFoldDB" id="A0A917BFM4"/>
<dbReference type="PANTHER" id="PTHR31650:SF1">
    <property type="entry name" value="WAX ESTER SYNTHASE_DIACYLGLYCEROL ACYLTRANSFERASE 4-RELATED"/>
    <property type="match status" value="1"/>
</dbReference>
<comment type="similarity">
    <text evidence="3 11">Belongs to the long-chain O-acyltransferase family.</text>
</comment>
<dbReference type="GO" id="GO:0001666">
    <property type="term" value="P:response to hypoxia"/>
    <property type="evidence" value="ECO:0007669"/>
    <property type="project" value="TreeGrafter"/>
</dbReference>
<evidence type="ECO:0000259" key="14">
    <source>
        <dbReference type="Pfam" id="PF06974"/>
    </source>
</evidence>
<dbReference type="InterPro" id="IPR014292">
    <property type="entry name" value="Acyl_transf_WS/DGAT"/>
</dbReference>
<keyword evidence="16" id="KW-1185">Reference proteome</keyword>
<dbReference type="PANTHER" id="PTHR31650">
    <property type="entry name" value="O-ACYLTRANSFERASE (WSD1-LIKE) FAMILY PROTEIN"/>
    <property type="match status" value="1"/>
</dbReference>
<dbReference type="GO" id="GO:0006071">
    <property type="term" value="P:glycerol metabolic process"/>
    <property type="evidence" value="ECO:0007669"/>
    <property type="project" value="UniProtKB-KW"/>
</dbReference>
<evidence type="ECO:0000256" key="5">
    <source>
        <dbReference type="ARBA" id="ARBA00022516"/>
    </source>
</evidence>
<comment type="pathway">
    <text evidence="1 11">Glycerolipid metabolism; triacylglycerol biosynthesis.</text>
</comment>
<reference evidence="15" key="2">
    <citation type="submission" date="2020-09" db="EMBL/GenBank/DDBJ databases">
        <authorList>
            <person name="Sun Q."/>
            <person name="Zhou Y."/>
        </authorList>
    </citation>
    <scope>NUCLEOTIDE SEQUENCE</scope>
    <source>
        <strain evidence="15">CGMCC 1.16067</strain>
    </source>
</reference>
<evidence type="ECO:0000256" key="2">
    <source>
        <dbReference type="ARBA" id="ARBA00005189"/>
    </source>
</evidence>
<evidence type="ECO:0000256" key="6">
    <source>
        <dbReference type="ARBA" id="ARBA00022679"/>
    </source>
</evidence>
<reference evidence="15" key="1">
    <citation type="journal article" date="2014" name="Int. J. Syst. Evol. Microbiol.">
        <title>Complete genome sequence of Corynebacterium casei LMG S-19264T (=DSM 44701T), isolated from a smear-ripened cheese.</title>
        <authorList>
            <consortium name="US DOE Joint Genome Institute (JGI-PGF)"/>
            <person name="Walter F."/>
            <person name="Albersmeier A."/>
            <person name="Kalinowski J."/>
            <person name="Ruckert C."/>
        </authorList>
    </citation>
    <scope>NUCLEOTIDE SEQUENCE</scope>
    <source>
        <strain evidence="15">CGMCC 1.16067</strain>
    </source>
</reference>
<evidence type="ECO:0000256" key="8">
    <source>
        <dbReference type="ARBA" id="ARBA00023098"/>
    </source>
</evidence>
<evidence type="ECO:0000256" key="3">
    <source>
        <dbReference type="ARBA" id="ARBA00009587"/>
    </source>
</evidence>
<organism evidence="15 16">
    <name type="scientific">Marmoricola endophyticus</name>
    <dbReference type="NCBI Taxonomy" id="2040280"/>
    <lineage>
        <taxon>Bacteria</taxon>
        <taxon>Bacillati</taxon>
        <taxon>Actinomycetota</taxon>
        <taxon>Actinomycetes</taxon>
        <taxon>Propionibacteriales</taxon>
        <taxon>Nocardioidaceae</taxon>
        <taxon>Marmoricola</taxon>
    </lineage>
</organism>
<feature type="region of interest" description="Disordered" evidence="12">
    <location>
        <begin position="168"/>
        <end position="201"/>
    </location>
</feature>
<evidence type="ECO:0000256" key="9">
    <source>
        <dbReference type="ARBA" id="ARBA00023315"/>
    </source>
</evidence>
<feature type="compositionally biased region" description="Basic and acidic residues" evidence="12">
    <location>
        <begin position="176"/>
        <end position="198"/>
    </location>
</feature>
<keyword evidence="6 11" id="KW-0808">Transferase</keyword>
<dbReference type="GO" id="GO:0004144">
    <property type="term" value="F:diacylglycerol O-acyltransferase activity"/>
    <property type="evidence" value="ECO:0007669"/>
    <property type="project" value="UniProtKB-EC"/>
</dbReference>
<evidence type="ECO:0000313" key="15">
    <source>
        <dbReference type="EMBL" id="GGF41356.1"/>
    </source>
</evidence>
<evidence type="ECO:0000256" key="10">
    <source>
        <dbReference type="ARBA" id="ARBA00048109"/>
    </source>
</evidence>
<evidence type="ECO:0000256" key="4">
    <source>
        <dbReference type="ARBA" id="ARBA00013244"/>
    </source>
</evidence>
<evidence type="ECO:0000256" key="7">
    <source>
        <dbReference type="ARBA" id="ARBA00022798"/>
    </source>
</evidence>
<dbReference type="Gene3D" id="3.30.559.10">
    <property type="entry name" value="Chloramphenicol acetyltransferase-like domain"/>
    <property type="match status" value="1"/>
</dbReference>
<gene>
    <name evidence="15" type="ORF">GCM10011519_13900</name>
</gene>
<evidence type="ECO:0000256" key="12">
    <source>
        <dbReference type="SAM" id="MobiDB-lite"/>
    </source>
</evidence>
<name>A0A917BFM4_9ACTN</name>
<dbReference type="InterPro" id="IPR045034">
    <property type="entry name" value="O-acyltransferase_WSD1-like"/>
</dbReference>
<comment type="catalytic activity">
    <reaction evidence="10 11">
        <text>an acyl-CoA + a 1,2-diacyl-sn-glycerol = a triacyl-sn-glycerol + CoA</text>
        <dbReference type="Rhea" id="RHEA:10868"/>
        <dbReference type="ChEBI" id="CHEBI:17815"/>
        <dbReference type="ChEBI" id="CHEBI:57287"/>
        <dbReference type="ChEBI" id="CHEBI:58342"/>
        <dbReference type="ChEBI" id="CHEBI:64615"/>
        <dbReference type="EC" id="2.3.1.20"/>
    </reaction>
</comment>
<evidence type="ECO:0000256" key="1">
    <source>
        <dbReference type="ARBA" id="ARBA00004771"/>
    </source>
</evidence>
<keyword evidence="7 11" id="KW-0319">Glycerol metabolism</keyword>
<evidence type="ECO:0000313" key="16">
    <source>
        <dbReference type="Proteomes" id="UP000649179"/>
    </source>
</evidence>
<dbReference type="Pfam" id="PF06974">
    <property type="entry name" value="WS_DGAT_C"/>
    <property type="match status" value="1"/>
</dbReference>
<dbReference type="GO" id="GO:0005886">
    <property type="term" value="C:plasma membrane"/>
    <property type="evidence" value="ECO:0007669"/>
    <property type="project" value="TreeGrafter"/>
</dbReference>
<dbReference type="InterPro" id="IPR023213">
    <property type="entry name" value="CAT-like_dom_sf"/>
</dbReference>
<accession>A0A917BFM4</accession>
<dbReference type="InterPro" id="IPR004255">
    <property type="entry name" value="O-acyltransferase_WSD1_N"/>
</dbReference>
<keyword evidence="8 11" id="KW-0443">Lipid metabolism</keyword>
<sequence length="488" mass="53605">MLHNPLAGSLKLNDAAWLLADHYRTPMQVGVLATFTVPEDQPDFVAELVRSWREVRTFESPYDLRLRMAPVPHWVKVPAERIDLDYHLRHSALPSPGTQRELGVLISRLHSTPLDRRYPLWECTVIEGLEENRWSLYLKAHHSQIDGVGGVRLMRRILSVDPDQRDMLPPWAIGTHGRDQSGQEQHERPRSRSLEKARPRQSVLGGVRALAGTSTEVGGALVRTYAESLTGWASKERAVPFRAPRTLFNGRIQAPRRFATQTYEMDRLKAVAERTDSSLNDVFLALVGGAVRSYLEEHDALPHDPLIANVPVSVRPEDGRVQVGNAISFLYASLGTDVADPVERIAAVHASTARGKERLPDVGAGAMDLYTAALMAPFLAQAVLVGGVANPACNIVVSNVPGARETRYFNGSRLDEMYPISLLFHGQALNITAVSYDGTFNIGFTGCRDSVPSLQRIAVRTGEELEAMEAALGLDRTHDGPAAEASAG</sequence>
<dbReference type="InterPro" id="IPR009721">
    <property type="entry name" value="O-acyltransferase_WSD1_C"/>
</dbReference>